<feature type="region of interest" description="Disordered" evidence="5">
    <location>
        <begin position="1"/>
        <end position="112"/>
    </location>
</feature>
<feature type="domain" description="RRM" evidence="6">
    <location>
        <begin position="136"/>
        <end position="214"/>
    </location>
</feature>
<keyword evidence="8" id="KW-1185">Reference proteome</keyword>
<feature type="compositionally biased region" description="Acidic residues" evidence="5">
    <location>
        <begin position="94"/>
        <end position="103"/>
    </location>
</feature>
<feature type="compositionally biased region" description="Acidic residues" evidence="5">
    <location>
        <begin position="74"/>
        <end position="84"/>
    </location>
</feature>
<evidence type="ECO:0000256" key="5">
    <source>
        <dbReference type="SAM" id="MobiDB-lite"/>
    </source>
</evidence>
<keyword evidence="2 4" id="KW-0694">RNA-binding</keyword>
<protein>
    <submittedName>
        <fullName evidence="7">RNA-binding domain-containing protein</fullName>
    </submittedName>
</protein>
<feature type="region of interest" description="Disordered" evidence="5">
    <location>
        <begin position="340"/>
        <end position="386"/>
    </location>
</feature>
<feature type="compositionally biased region" description="Basic residues" evidence="5">
    <location>
        <begin position="377"/>
        <end position="386"/>
    </location>
</feature>
<feature type="compositionally biased region" description="Basic and acidic residues" evidence="5">
    <location>
        <begin position="57"/>
        <end position="67"/>
    </location>
</feature>
<evidence type="ECO:0000259" key="6">
    <source>
        <dbReference type="PROSITE" id="PS50102"/>
    </source>
</evidence>
<dbReference type="CDD" id="cd12307">
    <property type="entry name" value="RRM_NIFK_like"/>
    <property type="match status" value="1"/>
</dbReference>
<evidence type="ECO:0000256" key="4">
    <source>
        <dbReference type="PROSITE-ProRule" id="PRU00176"/>
    </source>
</evidence>
<dbReference type="AlphaFoldDB" id="A0A8E2EGY8"/>
<evidence type="ECO:0000313" key="7">
    <source>
        <dbReference type="EMBL" id="OCK83634.1"/>
    </source>
</evidence>
<organism evidence="7 8">
    <name type="scientific">Lepidopterella palustris CBS 459.81</name>
    <dbReference type="NCBI Taxonomy" id="1314670"/>
    <lineage>
        <taxon>Eukaryota</taxon>
        <taxon>Fungi</taxon>
        <taxon>Dikarya</taxon>
        <taxon>Ascomycota</taxon>
        <taxon>Pezizomycotina</taxon>
        <taxon>Dothideomycetes</taxon>
        <taxon>Pleosporomycetidae</taxon>
        <taxon>Mytilinidiales</taxon>
        <taxon>Argynnaceae</taxon>
        <taxon>Lepidopterella</taxon>
    </lineage>
</organism>
<dbReference type="GO" id="GO:0005730">
    <property type="term" value="C:nucleolus"/>
    <property type="evidence" value="ECO:0007669"/>
    <property type="project" value="UniProtKB-SubCell"/>
</dbReference>
<sequence>MTKESKEKAIVEDPAVTTSTKKNGKKSKKTKDPRETPVAQDTAVISPAETNGKKSKQTKEAKTKAVVEEIGLVQDEEDEDEDDQTAALLAGFESSEDEADAEKDDGLDVDKLPEIPSSKALRTKLDMVASENARPGVVYVGRIPHGFYEHQMRAYFSQFGDIARLRLSRNRKTGASKHYAFIEFKHAEVADIVAKTMDKYLLFGHILQVSVIPPEQVHMNLFKGANKRYKAIPRNKMEGASLKRGLERHGWEKKIKNEDYKRRAKAEKLKALGYEYEAPTLRSVDVVPKKVQAIENGAEESPKLLADVPLEETMQEQAKEELKEVIRIAQAEPGSVTVTEEFKVKKSKKDGKGDADVVKEKKRQSKVEKKDGTNVTKVKKGKGSVA</sequence>
<dbReference type="PROSITE" id="PS50102">
    <property type="entry name" value="RRM"/>
    <property type="match status" value="1"/>
</dbReference>
<proteinExistence type="predicted"/>
<dbReference type="SUPFAM" id="SSF54928">
    <property type="entry name" value="RNA-binding domain, RBD"/>
    <property type="match status" value="1"/>
</dbReference>
<dbReference type="InterPro" id="IPR035979">
    <property type="entry name" value="RBD_domain_sf"/>
</dbReference>
<evidence type="ECO:0000256" key="1">
    <source>
        <dbReference type="ARBA" id="ARBA00004604"/>
    </source>
</evidence>
<feature type="compositionally biased region" description="Basic and acidic residues" evidence="5">
    <location>
        <begin position="340"/>
        <end position="372"/>
    </location>
</feature>
<gene>
    <name evidence="7" type="ORF">K432DRAFT_290662</name>
</gene>
<dbReference type="InterPro" id="IPR000504">
    <property type="entry name" value="RRM_dom"/>
</dbReference>
<dbReference type="Gene3D" id="3.30.70.330">
    <property type="match status" value="1"/>
</dbReference>
<name>A0A8E2EGY8_9PEZI</name>
<feature type="compositionally biased region" description="Basic and acidic residues" evidence="5">
    <location>
        <begin position="1"/>
        <end position="11"/>
    </location>
</feature>
<dbReference type="InterPro" id="IPR012677">
    <property type="entry name" value="Nucleotide-bd_a/b_plait_sf"/>
</dbReference>
<evidence type="ECO:0000256" key="2">
    <source>
        <dbReference type="ARBA" id="ARBA00022884"/>
    </source>
</evidence>
<accession>A0A8E2EGY8</accession>
<evidence type="ECO:0000256" key="3">
    <source>
        <dbReference type="ARBA" id="ARBA00023242"/>
    </source>
</evidence>
<dbReference type="SMART" id="SM00360">
    <property type="entry name" value="RRM"/>
    <property type="match status" value="1"/>
</dbReference>
<dbReference type="Pfam" id="PF00076">
    <property type="entry name" value="RRM_1"/>
    <property type="match status" value="1"/>
</dbReference>
<dbReference type="PANTHER" id="PTHR46754">
    <property type="entry name" value="MKI67 FHA DOMAIN-INTERACTING NUCLEOLAR PHOSPHOPROTEIN"/>
    <property type="match status" value="1"/>
</dbReference>
<dbReference type="GO" id="GO:0003723">
    <property type="term" value="F:RNA binding"/>
    <property type="evidence" value="ECO:0007669"/>
    <property type="project" value="UniProtKB-UniRule"/>
</dbReference>
<dbReference type="OrthoDB" id="21467at2759"/>
<keyword evidence="3" id="KW-0539">Nucleus</keyword>
<reference evidence="7 8" key="1">
    <citation type="journal article" date="2016" name="Nat. Commun.">
        <title>Ectomycorrhizal ecology is imprinted in the genome of the dominant symbiotic fungus Cenococcum geophilum.</title>
        <authorList>
            <consortium name="DOE Joint Genome Institute"/>
            <person name="Peter M."/>
            <person name="Kohler A."/>
            <person name="Ohm R.A."/>
            <person name="Kuo A."/>
            <person name="Krutzmann J."/>
            <person name="Morin E."/>
            <person name="Arend M."/>
            <person name="Barry K.W."/>
            <person name="Binder M."/>
            <person name="Choi C."/>
            <person name="Clum A."/>
            <person name="Copeland A."/>
            <person name="Grisel N."/>
            <person name="Haridas S."/>
            <person name="Kipfer T."/>
            <person name="LaButti K."/>
            <person name="Lindquist E."/>
            <person name="Lipzen A."/>
            <person name="Maire R."/>
            <person name="Meier B."/>
            <person name="Mihaltcheva S."/>
            <person name="Molinier V."/>
            <person name="Murat C."/>
            <person name="Poggeler S."/>
            <person name="Quandt C.A."/>
            <person name="Sperisen C."/>
            <person name="Tritt A."/>
            <person name="Tisserant E."/>
            <person name="Crous P.W."/>
            <person name="Henrissat B."/>
            <person name="Nehls U."/>
            <person name="Egli S."/>
            <person name="Spatafora J.W."/>
            <person name="Grigoriev I.V."/>
            <person name="Martin F.M."/>
        </authorList>
    </citation>
    <scope>NUCLEOTIDE SEQUENCE [LARGE SCALE GENOMIC DNA]</scope>
    <source>
        <strain evidence="7 8">CBS 459.81</strain>
    </source>
</reference>
<evidence type="ECO:0000313" key="8">
    <source>
        <dbReference type="Proteomes" id="UP000250266"/>
    </source>
</evidence>
<dbReference type="EMBL" id="KV744856">
    <property type="protein sequence ID" value="OCK83634.1"/>
    <property type="molecule type" value="Genomic_DNA"/>
</dbReference>
<dbReference type="Proteomes" id="UP000250266">
    <property type="component" value="Unassembled WGS sequence"/>
</dbReference>
<comment type="subcellular location">
    <subcellularLocation>
        <location evidence="1">Nucleus</location>
        <location evidence="1">Nucleolus</location>
    </subcellularLocation>
</comment>